<organism evidence="1 2">
    <name type="scientific">Psylliodes chrysocephalus</name>
    <dbReference type="NCBI Taxonomy" id="3402493"/>
    <lineage>
        <taxon>Eukaryota</taxon>
        <taxon>Metazoa</taxon>
        <taxon>Ecdysozoa</taxon>
        <taxon>Arthropoda</taxon>
        <taxon>Hexapoda</taxon>
        <taxon>Insecta</taxon>
        <taxon>Pterygota</taxon>
        <taxon>Neoptera</taxon>
        <taxon>Endopterygota</taxon>
        <taxon>Coleoptera</taxon>
        <taxon>Polyphaga</taxon>
        <taxon>Cucujiformia</taxon>
        <taxon>Chrysomeloidea</taxon>
        <taxon>Chrysomelidae</taxon>
        <taxon>Galerucinae</taxon>
        <taxon>Alticini</taxon>
        <taxon>Psylliodes</taxon>
    </lineage>
</organism>
<evidence type="ECO:0000313" key="2">
    <source>
        <dbReference type="Proteomes" id="UP001153636"/>
    </source>
</evidence>
<name>A0A9P0G5P1_9CUCU</name>
<reference evidence="1" key="1">
    <citation type="submission" date="2022-01" db="EMBL/GenBank/DDBJ databases">
        <authorList>
            <person name="King R."/>
        </authorList>
    </citation>
    <scope>NUCLEOTIDE SEQUENCE</scope>
</reference>
<accession>A0A9P0G5P1</accession>
<protein>
    <submittedName>
        <fullName evidence="1">Uncharacterized protein</fullName>
    </submittedName>
</protein>
<dbReference type="OrthoDB" id="6771654at2759"/>
<dbReference type="AlphaFoldDB" id="A0A9P0G5P1"/>
<proteinExistence type="predicted"/>
<gene>
    <name evidence="1" type="ORF">PSYICH_LOCUS2262</name>
</gene>
<sequence length="170" mass="20026">MCLMMKFILQHHPSLKMISMKFLESGHSFLPDDSDFSDFEKALKYQQRLYVPQDNINVIKTCRKKKPFKVTAMEKMDFQNTEGMQKAIINGKVNTEGNKINWLSAKEIQLRKDHPYSLFLRTCHSTKKPFEEIYLKPKQNIKKYQPFPESLELLWPEGKAISTPKLKDIQ</sequence>
<keyword evidence="2" id="KW-1185">Reference proteome</keyword>
<dbReference type="Proteomes" id="UP001153636">
    <property type="component" value="Chromosome 10"/>
</dbReference>
<dbReference type="EMBL" id="OV651822">
    <property type="protein sequence ID" value="CAH1100878.1"/>
    <property type="molecule type" value="Genomic_DNA"/>
</dbReference>
<evidence type="ECO:0000313" key="1">
    <source>
        <dbReference type="EMBL" id="CAH1100878.1"/>
    </source>
</evidence>